<keyword evidence="2" id="KW-1185">Reference proteome</keyword>
<dbReference type="EnsemblPlants" id="evm.model.02.1550">
    <property type="protein sequence ID" value="cds.evm.model.02.1550"/>
    <property type="gene ID" value="evm.TU.02.1550"/>
</dbReference>
<dbReference type="OMA" id="IWPGIRE"/>
<evidence type="ECO:0008006" key="3">
    <source>
        <dbReference type="Google" id="ProtNLM"/>
    </source>
</evidence>
<proteinExistence type="predicted"/>
<dbReference type="Gramene" id="evm.model.02.1550">
    <property type="protein sequence ID" value="cds.evm.model.02.1550"/>
    <property type="gene ID" value="evm.TU.02.1550"/>
</dbReference>
<sequence>MKWKQPEGGLRQGDPLSPYLFIWAADVLSRILEKALDSGTIGGIKLSRNGPKLTHLFFADDLILAWDRLWLPKSRGGLGFRKTLEMNQALLAKWDWALLNDEQSLCCKVLKAKYLRGKPFLECSFKSSDS</sequence>
<evidence type="ECO:0000313" key="1">
    <source>
        <dbReference type="EnsemblPlants" id="cds.evm.model.02.1550"/>
    </source>
</evidence>
<dbReference type="Proteomes" id="UP000596661">
    <property type="component" value="Chromosome 2"/>
</dbReference>
<protein>
    <recommendedName>
        <fullName evidence="3">Reverse transcriptase domain-containing protein</fullName>
    </recommendedName>
</protein>
<evidence type="ECO:0000313" key="2">
    <source>
        <dbReference type="Proteomes" id="UP000596661"/>
    </source>
</evidence>
<name>A0A803NU26_CANSA</name>
<reference evidence="1" key="2">
    <citation type="submission" date="2021-03" db="UniProtKB">
        <authorList>
            <consortium name="EnsemblPlants"/>
        </authorList>
    </citation>
    <scope>IDENTIFICATION</scope>
</reference>
<dbReference type="EMBL" id="UZAU01000206">
    <property type="status" value="NOT_ANNOTATED_CDS"/>
    <property type="molecule type" value="Genomic_DNA"/>
</dbReference>
<dbReference type="AlphaFoldDB" id="A0A803NU26"/>
<reference evidence="1" key="1">
    <citation type="submission" date="2018-11" db="EMBL/GenBank/DDBJ databases">
        <authorList>
            <person name="Grassa J C."/>
        </authorList>
    </citation>
    <scope>NUCLEOTIDE SEQUENCE [LARGE SCALE GENOMIC DNA]</scope>
</reference>
<accession>A0A803NU26</accession>
<organism evidence="1 2">
    <name type="scientific">Cannabis sativa</name>
    <name type="common">Hemp</name>
    <name type="synonym">Marijuana</name>
    <dbReference type="NCBI Taxonomy" id="3483"/>
    <lineage>
        <taxon>Eukaryota</taxon>
        <taxon>Viridiplantae</taxon>
        <taxon>Streptophyta</taxon>
        <taxon>Embryophyta</taxon>
        <taxon>Tracheophyta</taxon>
        <taxon>Spermatophyta</taxon>
        <taxon>Magnoliopsida</taxon>
        <taxon>eudicotyledons</taxon>
        <taxon>Gunneridae</taxon>
        <taxon>Pentapetalae</taxon>
        <taxon>rosids</taxon>
        <taxon>fabids</taxon>
        <taxon>Rosales</taxon>
        <taxon>Cannabaceae</taxon>
        <taxon>Cannabis</taxon>
    </lineage>
</organism>